<sequence>MFRSAQNQPLPVERCTALRDDARLQAVAQHPRGWGLLR</sequence>
<protein>
    <submittedName>
        <fullName evidence="1">Uncharacterized protein</fullName>
    </submittedName>
</protein>
<dbReference type="AlphaFoldDB" id="A0A923IYX5"/>
<reference evidence="1" key="1">
    <citation type="submission" date="2020-08" db="EMBL/GenBank/DDBJ databases">
        <title>Sequencing the genomes of 1000 actinobacteria strains.</title>
        <authorList>
            <person name="Klenk H.-P."/>
        </authorList>
    </citation>
    <scope>NUCLEOTIDE SEQUENCE</scope>
    <source>
        <strain evidence="1">DSM 10695</strain>
    </source>
</reference>
<evidence type="ECO:0000313" key="1">
    <source>
        <dbReference type="EMBL" id="MBB6334099.1"/>
    </source>
</evidence>
<evidence type="ECO:0000313" key="2">
    <source>
        <dbReference type="Proteomes" id="UP000617426"/>
    </source>
</evidence>
<accession>A0A923IYX5</accession>
<comment type="caution">
    <text evidence="1">The sequence shown here is derived from an EMBL/GenBank/DDBJ whole genome shotgun (WGS) entry which is preliminary data.</text>
</comment>
<name>A0A923IYX5_9ACTO</name>
<dbReference type="Proteomes" id="UP000617426">
    <property type="component" value="Unassembled WGS sequence"/>
</dbReference>
<dbReference type="EMBL" id="JACHMK010000001">
    <property type="protein sequence ID" value="MBB6334099.1"/>
    <property type="molecule type" value="Genomic_DNA"/>
</dbReference>
<keyword evidence="2" id="KW-1185">Reference proteome</keyword>
<proteinExistence type="predicted"/>
<gene>
    <name evidence="1" type="ORF">HD592_000664</name>
</gene>
<organism evidence="1 2">
    <name type="scientific">Schaalia hyovaginalis</name>
    <dbReference type="NCBI Taxonomy" id="29316"/>
    <lineage>
        <taxon>Bacteria</taxon>
        <taxon>Bacillati</taxon>
        <taxon>Actinomycetota</taxon>
        <taxon>Actinomycetes</taxon>
        <taxon>Actinomycetales</taxon>
        <taxon>Actinomycetaceae</taxon>
        <taxon>Schaalia</taxon>
    </lineage>
</organism>